<dbReference type="RefSeq" id="WP_349247271.1">
    <property type="nucleotide sequence ID" value="NZ_JASCXX010000070.1"/>
</dbReference>
<evidence type="ECO:0000313" key="2">
    <source>
        <dbReference type="Proteomes" id="UP001431776"/>
    </source>
</evidence>
<reference evidence="1" key="1">
    <citation type="submission" date="2023-05" db="EMBL/GenBank/DDBJ databases">
        <title>Anaerotaeda fermentans gen. nov., sp. nov., a novel anaerobic planctomycete of the new family within the order Sedimentisphaerales isolated from Taman Peninsula, Russia.</title>
        <authorList>
            <person name="Khomyakova M.A."/>
            <person name="Merkel A.Y."/>
            <person name="Slobodkin A.I."/>
        </authorList>
    </citation>
    <scope>NUCLEOTIDE SEQUENCE</scope>
    <source>
        <strain evidence="1">M17dextr</strain>
    </source>
</reference>
<dbReference type="EMBL" id="JASCXX010000070">
    <property type="protein sequence ID" value="MDI6451863.1"/>
    <property type="molecule type" value="Genomic_DNA"/>
</dbReference>
<protein>
    <submittedName>
        <fullName evidence="1">Uncharacterized protein</fullName>
    </submittedName>
</protein>
<organism evidence="1 2">
    <name type="scientific">Anaerobaca lacustris</name>
    <dbReference type="NCBI Taxonomy" id="3044600"/>
    <lineage>
        <taxon>Bacteria</taxon>
        <taxon>Pseudomonadati</taxon>
        <taxon>Planctomycetota</taxon>
        <taxon>Phycisphaerae</taxon>
        <taxon>Sedimentisphaerales</taxon>
        <taxon>Anaerobacaceae</taxon>
        <taxon>Anaerobaca</taxon>
    </lineage>
</organism>
<accession>A0AAW6U734</accession>
<name>A0AAW6U734_9BACT</name>
<sequence length="187" mass="21881">MAYNNITSFEAPYGNCSRYTDREETSPVDQCDPERWYKNNCFEKFHRDAALLKEALSPSAGQRDATLAEQVFGGQARQQRIGLGHLANVLYERAMLHKRHLRDIDHRLTQCLDRLSVVKMHFPVDGGRPQQQLEKFVIELERQRHDEEIAFWKDSAEIRQQLFENAATYAAARRRKDMLYDVEAEHV</sequence>
<evidence type="ECO:0000313" key="1">
    <source>
        <dbReference type="EMBL" id="MDI6451863.1"/>
    </source>
</evidence>
<comment type="caution">
    <text evidence="1">The sequence shown here is derived from an EMBL/GenBank/DDBJ whole genome shotgun (WGS) entry which is preliminary data.</text>
</comment>
<dbReference type="Proteomes" id="UP001431776">
    <property type="component" value="Unassembled WGS sequence"/>
</dbReference>
<keyword evidence="2" id="KW-1185">Reference proteome</keyword>
<proteinExistence type="predicted"/>
<gene>
    <name evidence="1" type="ORF">QJ522_22585</name>
</gene>
<dbReference type="AlphaFoldDB" id="A0AAW6U734"/>